<organism evidence="11 12">
    <name type="scientific">Aliikangiella maris</name>
    <dbReference type="NCBI Taxonomy" id="3162458"/>
    <lineage>
        <taxon>Bacteria</taxon>
        <taxon>Pseudomonadati</taxon>
        <taxon>Pseudomonadota</taxon>
        <taxon>Gammaproteobacteria</taxon>
        <taxon>Oceanospirillales</taxon>
        <taxon>Pleioneaceae</taxon>
        <taxon>Aliikangiella</taxon>
    </lineage>
</organism>
<dbReference type="PROSITE" id="PS51085">
    <property type="entry name" value="2FE2S_FER_2"/>
    <property type="match status" value="1"/>
</dbReference>
<protein>
    <submittedName>
        <fullName evidence="11">1,2-phenylacetyl-CoA epoxidase subunit PaaE</fullName>
        <ecNumber evidence="11">1.14.13.149</ecNumber>
    </submittedName>
</protein>
<evidence type="ECO:0000256" key="3">
    <source>
        <dbReference type="ARBA" id="ARBA00022714"/>
    </source>
</evidence>
<evidence type="ECO:0000256" key="6">
    <source>
        <dbReference type="ARBA" id="ARBA00023002"/>
    </source>
</evidence>
<dbReference type="Pfam" id="PF00175">
    <property type="entry name" value="NAD_binding_1"/>
    <property type="match status" value="1"/>
</dbReference>
<dbReference type="SUPFAM" id="SSF52343">
    <property type="entry name" value="Ferredoxin reductase-like, C-terminal NADP-linked domain"/>
    <property type="match status" value="1"/>
</dbReference>
<evidence type="ECO:0000256" key="1">
    <source>
        <dbReference type="ARBA" id="ARBA00001974"/>
    </source>
</evidence>
<dbReference type="InterPro" id="IPR006058">
    <property type="entry name" value="2Fe2S_fd_BS"/>
</dbReference>
<dbReference type="SUPFAM" id="SSF63380">
    <property type="entry name" value="Riboflavin synthase domain-like"/>
    <property type="match status" value="1"/>
</dbReference>
<keyword evidence="2" id="KW-0285">Flavoprotein</keyword>
<accession>A0ABV2BRR0</accession>
<keyword evidence="5" id="KW-0274">FAD</keyword>
<dbReference type="Gene3D" id="2.40.30.10">
    <property type="entry name" value="Translation factors"/>
    <property type="match status" value="1"/>
</dbReference>
<feature type="domain" description="2Fe-2S ferredoxin-type" evidence="9">
    <location>
        <begin position="272"/>
        <end position="363"/>
    </location>
</feature>
<dbReference type="PANTHER" id="PTHR47354">
    <property type="entry name" value="NADH OXIDOREDUCTASE HCR"/>
    <property type="match status" value="1"/>
</dbReference>
<dbReference type="EMBL" id="JBEVCJ010000003">
    <property type="protein sequence ID" value="MET1254257.1"/>
    <property type="molecule type" value="Genomic_DNA"/>
</dbReference>
<dbReference type="InterPro" id="IPR017938">
    <property type="entry name" value="Riboflavin_synthase-like_b-brl"/>
</dbReference>
<keyword evidence="8" id="KW-0411">Iron-sulfur</keyword>
<feature type="domain" description="FAD-binding FR-type" evidence="10">
    <location>
        <begin position="3"/>
        <end position="107"/>
    </location>
</feature>
<dbReference type="SUPFAM" id="SSF54292">
    <property type="entry name" value="2Fe-2S ferredoxin-like"/>
    <property type="match status" value="1"/>
</dbReference>
<dbReference type="Proteomes" id="UP001548189">
    <property type="component" value="Unassembled WGS sequence"/>
</dbReference>
<dbReference type="InterPro" id="IPR039261">
    <property type="entry name" value="FNR_nucleotide-bd"/>
</dbReference>
<keyword evidence="4" id="KW-0479">Metal-binding</keyword>
<dbReference type="EC" id="1.14.13.149" evidence="11"/>
<evidence type="ECO:0000256" key="8">
    <source>
        <dbReference type="ARBA" id="ARBA00023014"/>
    </source>
</evidence>
<reference evidence="11 12" key="1">
    <citation type="submission" date="2024-06" db="EMBL/GenBank/DDBJ databases">
        <authorList>
            <person name="Li F."/>
        </authorList>
    </citation>
    <scope>NUCLEOTIDE SEQUENCE [LARGE SCALE GENOMIC DNA]</scope>
    <source>
        <strain evidence="11 12">GXAS 311</strain>
    </source>
</reference>
<proteinExistence type="predicted"/>
<dbReference type="PROSITE" id="PS00197">
    <property type="entry name" value="2FE2S_FER_1"/>
    <property type="match status" value="1"/>
</dbReference>
<evidence type="ECO:0000256" key="4">
    <source>
        <dbReference type="ARBA" id="ARBA00022723"/>
    </source>
</evidence>
<dbReference type="InterPro" id="IPR012675">
    <property type="entry name" value="Beta-grasp_dom_sf"/>
</dbReference>
<dbReference type="InterPro" id="IPR017927">
    <property type="entry name" value="FAD-bd_FR_type"/>
</dbReference>
<dbReference type="NCBIfam" id="TIGR02160">
    <property type="entry name" value="PA_CoA_Oxy5"/>
    <property type="match status" value="1"/>
</dbReference>
<evidence type="ECO:0000256" key="5">
    <source>
        <dbReference type="ARBA" id="ARBA00022827"/>
    </source>
</evidence>
<evidence type="ECO:0000313" key="11">
    <source>
        <dbReference type="EMBL" id="MET1254257.1"/>
    </source>
</evidence>
<comment type="cofactor">
    <cofactor evidence="1">
        <name>FAD</name>
        <dbReference type="ChEBI" id="CHEBI:57692"/>
    </cofactor>
</comment>
<dbReference type="CDD" id="cd06214">
    <property type="entry name" value="PA_degradation_oxidoreductase_like"/>
    <property type="match status" value="1"/>
</dbReference>
<dbReference type="RefSeq" id="WP_353873814.1">
    <property type="nucleotide sequence ID" value="NZ_JBEVCJ010000003.1"/>
</dbReference>
<evidence type="ECO:0000313" key="12">
    <source>
        <dbReference type="Proteomes" id="UP001548189"/>
    </source>
</evidence>
<evidence type="ECO:0000259" key="10">
    <source>
        <dbReference type="PROSITE" id="PS51384"/>
    </source>
</evidence>
<dbReference type="InterPro" id="IPR036010">
    <property type="entry name" value="2Fe-2S_ferredoxin-like_sf"/>
</dbReference>
<sequence>MNTEFHSLVIKAVEPLTKDSVAITFDVPPELADTFYYIQGQHLTLKTTIDGQDIRRSYSICQSAQAQRLQVAVKRIEQGIFSNFANEQLKPGMALDVMPPQGHFYTEVDAKQEKHYLFIAVGSGITPILSQIQTLLNAEPLSQVTLIYGNKSTPHMMFREKLSFIKNHDMQRFQWINLFTQEENEAELFNGRLSSEKLSALSHAKLIDLSSIDDVFLCGPEEMINEVVAYLKQQQNFTEDNIHYELFFAGAALNKARQNQQARAEKFGGKVAKVSVKVAGRKTTLALAADGKNILDAAMENGADLPFSCKGGVCATCKAKVIKGEVEMDMNHSLTEQEVAEGMILTCQAHPVSDEVEVDFDFS</sequence>
<keyword evidence="6 11" id="KW-0560">Oxidoreductase</keyword>
<dbReference type="Pfam" id="PF00111">
    <property type="entry name" value="Fer2"/>
    <property type="match status" value="1"/>
</dbReference>
<gene>
    <name evidence="11" type="primary">paaE</name>
    <name evidence="11" type="ORF">ABVT43_03855</name>
</gene>
<dbReference type="PANTHER" id="PTHR47354:SF8">
    <property type="entry name" value="1,2-PHENYLACETYL-COA EPOXIDASE, SUBUNIT E"/>
    <property type="match status" value="1"/>
</dbReference>
<evidence type="ECO:0000259" key="9">
    <source>
        <dbReference type="PROSITE" id="PS51085"/>
    </source>
</evidence>
<dbReference type="Gene3D" id="3.40.50.80">
    <property type="entry name" value="Nucleotide-binding domain of ferredoxin-NADP reductase (FNR) module"/>
    <property type="match status" value="1"/>
</dbReference>
<dbReference type="Gene3D" id="3.10.20.30">
    <property type="match status" value="1"/>
</dbReference>
<dbReference type="CDD" id="cd00207">
    <property type="entry name" value="fer2"/>
    <property type="match status" value="1"/>
</dbReference>
<dbReference type="InterPro" id="IPR050415">
    <property type="entry name" value="MRET"/>
</dbReference>
<keyword evidence="12" id="KW-1185">Reference proteome</keyword>
<dbReference type="GO" id="GO:0097266">
    <property type="term" value="F:phenylacetyl-CoA 1,2-epoxidase activity"/>
    <property type="evidence" value="ECO:0007669"/>
    <property type="project" value="UniProtKB-EC"/>
</dbReference>
<dbReference type="InterPro" id="IPR008333">
    <property type="entry name" value="Cbr1-like_FAD-bd_dom"/>
</dbReference>
<dbReference type="InterPro" id="IPR001041">
    <property type="entry name" value="2Fe-2S_ferredoxin-type"/>
</dbReference>
<name>A0ABV2BRR0_9GAMM</name>
<keyword evidence="3" id="KW-0001">2Fe-2S</keyword>
<dbReference type="PROSITE" id="PS51384">
    <property type="entry name" value="FAD_FR"/>
    <property type="match status" value="1"/>
</dbReference>
<dbReference type="InterPro" id="IPR011884">
    <property type="entry name" value="PaaE"/>
</dbReference>
<dbReference type="PRINTS" id="PR00410">
    <property type="entry name" value="PHEHYDRXLASE"/>
</dbReference>
<dbReference type="Pfam" id="PF00970">
    <property type="entry name" value="FAD_binding_6"/>
    <property type="match status" value="1"/>
</dbReference>
<evidence type="ECO:0000256" key="7">
    <source>
        <dbReference type="ARBA" id="ARBA00023004"/>
    </source>
</evidence>
<comment type="caution">
    <text evidence="11">The sequence shown here is derived from an EMBL/GenBank/DDBJ whole genome shotgun (WGS) entry which is preliminary data.</text>
</comment>
<evidence type="ECO:0000256" key="2">
    <source>
        <dbReference type="ARBA" id="ARBA00022630"/>
    </source>
</evidence>
<keyword evidence="7" id="KW-0408">Iron</keyword>
<dbReference type="InterPro" id="IPR001433">
    <property type="entry name" value="OxRdtase_FAD/NAD-bd"/>
</dbReference>